<reference evidence="9 10" key="1">
    <citation type="submission" date="2018-08" db="EMBL/GenBank/DDBJ databases">
        <title>Recombination of ecologically and evolutionarily significant loci maintains genetic cohesion in the Pseudomonas syringae species complex.</title>
        <authorList>
            <person name="Dillon M."/>
            <person name="Thakur S."/>
            <person name="Almeida R.N.D."/>
            <person name="Weir B.S."/>
            <person name="Guttman D.S."/>
        </authorList>
    </citation>
    <scope>NUCLEOTIDE SEQUENCE [LARGE SCALE GENOMIC DNA]</scope>
    <source>
        <strain evidence="9 10">ICMP 7846</strain>
    </source>
</reference>
<sequence>MSFKITARTILQLGAELISSDAVALYELIKNAIDARSKNGVDIKFSIVMLLSKYEECLSYIGEVGELDACRSFIYDSLQSDAERRDLECFKGIISEASNCEELRDALVHAYRKINRIEVTDTGHGMSKSDLEEIYLTIGTSSRAKHVNAQLKSGGKGEESVYLGEKGVGRLSVMRLGRRLCVQTARADGRYYNILDIDWREFEEAYDQSHDSVVIKVKQGATKQIGLSGTKIIISDLTSVWTASVLEENIRGQIARLTDPFVVGKKRRFPIRFEYNGSDISYAAKIEQLLLDSAHATCKATYKIIDGKAQLKVDIVENIYSGTTYSDTHDELDLKLMVELDKLGYPTSTLRSVGDFEFQLYWYNRQKIKGVPDLGNRAEILKLIEQWVGVMLFRDGYRVLPYGDEGDDWLGLNRKALSASGYKLNTKQFIGRVAIGRISNPCLLDQTNRQGLQDCPEKTLLVSCIQNIITRRMSFVLDEGKSSEKTERLAGFDVGRTDKAVKELEKRATVAVRKISQHYSGPEQVLQQVKDSFAELKDAYSRAVDKLGVVENERERMTHLAGIGLTVELVAHELARVTEFTQKTLRDVPEEEISQELKGVFDVLESQLKSIQKRLAILEPLSVSARQRRSMKDVGDIIKFVLIAHESQFKRHNVKLELDLGKSSVKAFVIEGLVVQILENLISNSVYWLKAYSEEHESFEPKISIALTSNPPAITYFDNGPGIPSSRREIVFQPFYSTKGSIERHGLGLYIARDCAEMVGGTLNLVDEPVGREGRLNTFVLELAEEAK</sequence>
<keyword evidence="5" id="KW-0418">Kinase</keyword>
<accession>A0A3M5E1I0</accession>
<evidence type="ECO:0000256" key="3">
    <source>
        <dbReference type="ARBA" id="ARBA00022679"/>
    </source>
</evidence>
<dbReference type="GO" id="GO:0007234">
    <property type="term" value="P:osmosensory signaling via phosphorelay pathway"/>
    <property type="evidence" value="ECO:0007669"/>
    <property type="project" value="TreeGrafter"/>
</dbReference>
<dbReference type="GO" id="GO:0030295">
    <property type="term" value="F:protein kinase activator activity"/>
    <property type="evidence" value="ECO:0007669"/>
    <property type="project" value="TreeGrafter"/>
</dbReference>
<dbReference type="SMART" id="SM00387">
    <property type="entry name" value="HATPase_c"/>
    <property type="match status" value="1"/>
</dbReference>
<evidence type="ECO:0000256" key="5">
    <source>
        <dbReference type="ARBA" id="ARBA00022777"/>
    </source>
</evidence>
<dbReference type="PANTHER" id="PTHR42878">
    <property type="entry name" value="TWO-COMPONENT HISTIDINE KINASE"/>
    <property type="match status" value="1"/>
</dbReference>
<gene>
    <name evidence="9" type="ORF">ALP65_200005</name>
</gene>
<dbReference type="Pfam" id="PF13589">
    <property type="entry name" value="HATPase_c_3"/>
    <property type="match status" value="1"/>
</dbReference>
<dbReference type="InterPro" id="IPR050351">
    <property type="entry name" value="BphY/WalK/GraS-like"/>
</dbReference>
<proteinExistence type="predicted"/>
<dbReference type="Gene3D" id="3.30.565.10">
    <property type="entry name" value="Histidine kinase-like ATPase, C-terminal domain"/>
    <property type="match status" value="2"/>
</dbReference>
<keyword evidence="6" id="KW-0067">ATP-binding</keyword>
<dbReference type="EC" id="2.7.13.3" evidence="2"/>
<dbReference type="GO" id="GO:0005524">
    <property type="term" value="F:ATP binding"/>
    <property type="evidence" value="ECO:0007669"/>
    <property type="project" value="UniProtKB-KW"/>
</dbReference>
<dbReference type="Pfam" id="PF02518">
    <property type="entry name" value="HATPase_c"/>
    <property type="match status" value="1"/>
</dbReference>
<dbReference type="InterPro" id="IPR036890">
    <property type="entry name" value="HATPase_C_sf"/>
</dbReference>
<dbReference type="InterPro" id="IPR004358">
    <property type="entry name" value="Sig_transdc_His_kin-like_C"/>
</dbReference>
<evidence type="ECO:0000313" key="9">
    <source>
        <dbReference type="EMBL" id="RMS55344.1"/>
    </source>
</evidence>
<organism evidence="9 10">
    <name type="scientific">Pseudomonas aeruginosa</name>
    <dbReference type="NCBI Taxonomy" id="287"/>
    <lineage>
        <taxon>Bacteria</taxon>
        <taxon>Pseudomonadati</taxon>
        <taxon>Pseudomonadota</taxon>
        <taxon>Gammaproteobacteria</taxon>
        <taxon>Pseudomonadales</taxon>
        <taxon>Pseudomonadaceae</taxon>
        <taxon>Pseudomonas</taxon>
    </lineage>
</organism>
<dbReference type="CDD" id="cd00075">
    <property type="entry name" value="HATPase"/>
    <property type="match status" value="1"/>
</dbReference>
<dbReference type="InterPro" id="IPR005467">
    <property type="entry name" value="His_kinase_dom"/>
</dbReference>
<dbReference type="SUPFAM" id="SSF55874">
    <property type="entry name" value="ATPase domain of HSP90 chaperone/DNA topoisomerase II/histidine kinase"/>
    <property type="match status" value="2"/>
</dbReference>
<evidence type="ECO:0000259" key="8">
    <source>
        <dbReference type="PROSITE" id="PS50109"/>
    </source>
</evidence>
<dbReference type="InterPro" id="IPR003594">
    <property type="entry name" value="HATPase_dom"/>
</dbReference>
<evidence type="ECO:0000256" key="1">
    <source>
        <dbReference type="ARBA" id="ARBA00000085"/>
    </source>
</evidence>
<dbReference type="GO" id="GO:0004673">
    <property type="term" value="F:protein histidine kinase activity"/>
    <property type="evidence" value="ECO:0007669"/>
    <property type="project" value="UniProtKB-EC"/>
</dbReference>
<dbReference type="Proteomes" id="UP000270834">
    <property type="component" value="Unassembled WGS sequence"/>
</dbReference>
<comment type="catalytic activity">
    <reaction evidence="1">
        <text>ATP + protein L-histidine = ADP + protein N-phospho-L-histidine.</text>
        <dbReference type="EC" id="2.7.13.3"/>
    </reaction>
</comment>
<dbReference type="PROSITE" id="PS50109">
    <property type="entry name" value="HIS_KIN"/>
    <property type="match status" value="1"/>
</dbReference>
<evidence type="ECO:0000256" key="2">
    <source>
        <dbReference type="ARBA" id="ARBA00012438"/>
    </source>
</evidence>
<feature type="domain" description="Histidine kinase" evidence="8">
    <location>
        <begin position="569"/>
        <end position="785"/>
    </location>
</feature>
<evidence type="ECO:0000256" key="7">
    <source>
        <dbReference type="ARBA" id="ARBA00023012"/>
    </source>
</evidence>
<name>A0A3M5E1I0_PSEAI</name>
<evidence type="ECO:0000256" key="4">
    <source>
        <dbReference type="ARBA" id="ARBA00022741"/>
    </source>
</evidence>
<evidence type="ECO:0000256" key="6">
    <source>
        <dbReference type="ARBA" id="ARBA00022840"/>
    </source>
</evidence>
<evidence type="ECO:0000313" key="10">
    <source>
        <dbReference type="Proteomes" id="UP000270834"/>
    </source>
</evidence>
<dbReference type="PANTHER" id="PTHR42878:SF7">
    <property type="entry name" value="SENSOR HISTIDINE KINASE GLRK"/>
    <property type="match status" value="1"/>
</dbReference>
<protein>
    <recommendedName>
        <fullName evidence="2">histidine kinase</fullName>
        <ecNumber evidence="2">2.7.13.3</ecNumber>
    </recommendedName>
</protein>
<dbReference type="AlphaFoldDB" id="A0A3M5E1I0"/>
<keyword evidence="4" id="KW-0547">Nucleotide-binding</keyword>
<dbReference type="PRINTS" id="PR00344">
    <property type="entry name" value="BCTRLSENSOR"/>
</dbReference>
<dbReference type="GO" id="GO:0000156">
    <property type="term" value="F:phosphorelay response regulator activity"/>
    <property type="evidence" value="ECO:0007669"/>
    <property type="project" value="TreeGrafter"/>
</dbReference>
<dbReference type="RefSeq" id="WP_119561267.1">
    <property type="nucleotide sequence ID" value="NZ_CP101911.1"/>
</dbReference>
<comment type="caution">
    <text evidence="9">The sequence shown here is derived from an EMBL/GenBank/DDBJ whole genome shotgun (WGS) entry which is preliminary data.</text>
</comment>
<keyword evidence="3" id="KW-0808">Transferase</keyword>
<keyword evidence="7" id="KW-0902">Two-component regulatory system</keyword>
<dbReference type="EMBL" id="RBSQ01000585">
    <property type="protein sequence ID" value="RMS55344.1"/>
    <property type="molecule type" value="Genomic_DNA"/>
</dbReference>